<dbReference type="PANTHER" id="PTHR43214">
    <property type="entry name" value="TWO-COMPONENT RESPONSE REGULATOR"/>
    <property type="match status" value="1"/>
</dbReference>
<dbReference type="EMBL" id="FUYV01000010">
    <property type="protein sequence ID" value="SKC10949.1"/>
    <property type="molecule type" value="Genomic_DNA"/>
</dbReference>
<dbReference type="PROSITE" id="PS00622">
    <property type="entry name" value="HTH_LUXR_1"/>
    <property type="match status" value="1"/>
</dbReference>
<dbReference type="OrthoDB" id="9797341at2"/>
<dbReference type="GO" id="GO:0003677">
    <property type="term" value="F:DNA binding"/>
    <property type="evidence" value="ECO:0007669"/>
    <property type="project" value="UniProtKB-KW"/>
</dbReference>
<dbReference type="GO" id="GO:0000160">
    <property type="term" value="P:phosphorelay signal transduction system"/>
    <property type="evidence" value="ECO:0007669"/>
    <property type="project" value="InterPro"/>
</dbReference>
<feature type="domain" description="Response regulatory" evidence="5">
    <location>
        <begin position="9"/>
        <end position="125"/>
    </location>
</feature>
<dbReference type="SUPFAM" id="SSF52172">
    <property type="entry name" value="CheY-like"/>
    <property type="match status" value="1"/>
</dbReference>
<feature type="modified residue" description="4-aspartylphosphate" evidence="3">
    <location>
        <position position="60"/>
    </location>
</feature>
<dbReference type="InterPro" id="IPR011006">
    <property type="entry name" value="CheY-like_superfamily"/>
</dbReference>
<dbReference type="RefSeq" id="WP_079557674.1">
    <property type="nucleotide sequence ID" value="NZ_CP021904.1"/>
</dbReference>
<dbReference type="InterPro" id="IPR058245">
    <property type="entry name" value="NreC/VraR/RcsB-like_REC"/>
</dbReference>
<dbReference type="SMART" id="SM00421">
    <property type="entry name" value="HTH_LUXR"/>
    <property type="match status" value="1"/>
</dbReference>
<dbReference type="STRING" id="889453.SAMN03080601_01932"/>
<evidence type="ECO:0000256" key="1">
    <source>
        <dbReference type="ARBA" id="ARBA00022553"/>
    </source>
</evidence>
<dbReference type="KEGG" id="asx:CDL62_03195"/>
<name>A0A1T5GRF3_9BACT</name>
<dbReference type="Proteomes" id="UP000191055">
    <property type="component" value="Unassembled WGS sequence"/>
</dbReference>
<dbReference type="AlphaFoldDB" id="A0A1T5GRF3"/>
<keyword evidence="7" id="KW-1185">Reference proteome</keyword>
<reference evidence="6 7" key="1">
    <citation type="submission" date="2017-02" db="EMBL/GenBank/DDBJ databases">
        <authorList>
            <person name="Peterson S.W."/>
        </authorList>
    </citation>
    <scope>NUCLEOTIDE SEQUENCE [LARGE SCALE GENOMIC DNA]</scope>
    <source>
        <strain evidence="6 7">DSM 24412</strain>
    </source>
</reference>
<dbReference type="InterPro" id="IPR016032">
    <property type="entry name" value="Sig_transdc_resp-reg_C-effctor"/>
</dbReference>
<dbReference type="Gene3D" id="3.40.50.2300">
    <property type="match status" value="1"/>
</dbReference>
<dbReference type="PANTHER" id="PTHR43214:SF43">
    <property type="entry name" value="TWO-COMPONENT RESPONSE REGULATOR"/>
    <property type="match status" value="1"/>
</dbReference>
<dbReference type="Pfam" id="PF00196">
    <property type="entry name" value="GerE"/>
    <property type="match status" value="1"/>
</dbReference>
<dbReference type="InterPro" id="IPR000792">
    <property type="entry name" value="Tscrpt_reg_LuxR_C"/>
</dbReference>
<evidence type="ECO:0000256" key="2">
    <source>
        <dbReference type="ARBA" id="ARBA00023125"/>
    </source>
</evidence>
<evidence type="ECO:0000259" key="4">
    <source>
        <dbReference type="PROSITE" id="PS50043"/>
    </source>
</evidence>
<gene>
    <name evidence="6" type="ORF">SAMN03080601_01932</name>
</gene>
<evidence type="ECO:0000259" key="5">
    <source>
        <dbReference type="PROSITE" id="PS50110"/>
    </source>
</evidence>
<keyword evidence="1 3" id="KW-0597">Phosphoprotein</keyword>
<evidence type="ECO:0000313" key="7">
    <source>
        <dbReference type="Proteomes" id="UP000191055"/>
    </source>
</evidence>
<dbReference type="PRINTS" id="PR00038">
    <property type="entry name" value="HTHLUXR"/>
</dbReference>
<dbReference type="InterPro" id="IPR039420">
    <property type="entry name" value="WalR-like"/>
</dbReference>
<dbReference type="InterPro" id="IPR001789">
    <property type="entry name" value="Sig_transdc_resp-reg_receiver"/>
</dbReference>
<sequence length="218" mass="24877">MKNEREKIKVFLVDDHTLFLNGLAMLLNSMPEMEVAGKAFNGKEFIEKLQDNMPDVVLMDIAMPEMDGIEATRKALEINPQLKIITLSMYDDQEYYTKMVQCGVNGFILKDSDIQEVRTAISTVADGGNYFSHELLRNLILTQKLKEHHNTTEEELSGRELEILIEICQGLSNNEIAEKLFISKRTVEKHRANILLKTECKNTASLVVYAIKNQLIEI</sequence>
<proteinExistence type="predicted"/>
<dbReference type="SMART" id="SM00448">
    <property type="entry name" value="REC"/>
    <property type="match status" value="1"/>
</dbReference>
<evidence type="ECO:0000313" key="6">
    <source>
        <dbReference type="EMBL" id="SKC10949.1"/>
    </source>
</evidence>
<dbReference type="CDD" id="cd17535">
    <property type="entry name" value="REC_NarL-like"/>
    <property type="match status" value="1"/>
</dbReference>
<evidence type="ECO:0000256" key="3">
    <source>
        <dbReference type="PROSITE-ProRule" id="PRU00169"/>
    </source>
</evidence>
<protein>
    <submittedName>
        <fullName evidence="6">Two component transcriptional regulator, LuxR family</fullName>
    </submittedName>
</protein>
<dbReference type="SUPFAM" id="SSF46894">
    <property type="entry name" value="C-terminal effector domain of the bipartite response regulators"/>
    <property type="match status" value="1"/>
</dbReference>
<feature type="domain" description="HTH luxR-type" evidence="4">
    <location>
        <begin position="149"/>
        <end position="214"/>
    </location>
</feature>
<dbReference type="PROSITE" id="PS50110">
    <property type="entry name" value="RESPONSE_REGULATORY"/>
    <property type="match status" value="1"/>
</dbReference>
<dbReference type="PROSITE" id="PS50043">
    <property type="entry name" value="HTH_LUXR_2"/>
    <property type="match status" value="1"/>
</dbReference>
<dbReference type="CDD" id="cd06170">
    <property type="entry name" value="LuxR_C_like"/>
    <property type="match status" value="1"/>
</dbReference>
<dbReference type="GO" id="GO:0006355">
    <property type="term" value="P:regulation of DNA-templated transcription"/>
    <property type="evidence" value="ECO:0007669"/>
    <property type="project" value="InterPro"/>
</dbReference>
<organism evidence="6 7">
    <name type="scientific">Alkalitalea saponilacus</name>
    <dbReference type="NCBI Taxonomy" id="889453"/>
    <lineage>
        <taxon>Bacteria</taxon>
        <taxon>Pseudomonadati</taxon>
        <taxon>Bacteroidota</taxon>
        <taxon>Bacteroidia</taxon>
        <taxon>Marinilabiliales</taxon>
        <taxon>Marinilabiliaceae</taxon>
        <taxon>Alkalitalea</taxon>
    </lineage>
</organism>
<keyword evidence="2" id="KW-0238">DNA-binding</keyword>
<dbReference type="Pfam" id="PF00072">
    <property type="entry name" value="Response_reg"/>
    <property type="match status" value="1"/>
</dbReference>
<accession>A0A1T5GRF3</accession>